<evidence type="ECO:0000313" key="4">
    <source>
        <dbReference type="Proteomes" id="UP000006461"/>
    </source>
</evidence>
<dbReference type="PATRIC" id="fig|477641.3.peg.3967"/>
<feature type="transmembrane region" description="Helical" evidence="2">
    <location>
        <begin position="54"/>
        <end position="71"/>
    </location>
</feature>
<keyword evidence="2" id="KW-1133">Transmembrane helix</keyword>
<protein>
    <submittedName>
        <fullName evidence="3">Uncharacterized protein</fullName>
    </submittedName>
</protein>
<feature type="transmembrane region" description="Helical" evidence="2">
    <location>
        <begin position="83"/>
        <end position="102"/>
    </location>
</feature>
<dbReference type="Proteomes" id="UP000006461">
    <property type="component" value="Chromosome"/>
</dbReference>
<dbReference type="EMBL" id="FO203431">
    <property type="protein sequence ID" value="CCH89642.1"/>
    <property type="molecule type" value="Genomic_DNA"/>
</dbReference>
<feature type="transmembrane region" description="Helical" evidence="2">
    <location>
        <begin position="108"/>
        <end position="125"/>
    </location>
</feature>
<dbReference type="HOGENOM" id="CLU_1264896_0_0_11"/>
<keyword evidence="2" id="KW-0472">Membrane</keyword>
<feature type="region of interest" description="Disordered" evidence="1">
    <location>
        <begin position="1"/>
        <end position="23"/>
    </location>
</feature>
<gene>
    <name evidence="3" type="ordered locus">MODMU_4245</name>
</gene>
<accession>I4F1X9</accession>
<feature type="transmembrane region" description="Helical" evidence="2">
    <location>
        <begin position="132"/>
        <end position="150"/>
    </location>
</feature>
<name>I4F1X9_MODI5</name>
<evidence type="ECO:0000256" key="1">
    <source>
        <dbReference type="SAM" id="MobiDB-lite"/>
    </source>
</evidence>
<feature type="compositionally biased region" description="Low complexity" evidence="1">
    <location>
        <begin position="1"/>
        <end position="14"/>
    </location>
</feature>
<organism evidence="3 4">
    <name type="scientific">Modestobacter italicus (strain DSM 44449 / CECT 9708 / BC 501)</name>
    <dbReference type="NCBI Taxonomy" id="2732864"/>
    <lineage>
        <taxon>Bacteria</taxon>
        <taxon>Bacillati</taxon>
        <taxon>Actinomycetota</taxon>
        <taxon>Actinomycetes</taxon>
        <taxon>Geodermatophilales</taxon>
        <taxon>Geodermatophilaceae</taxon>
        <taxon>Modestobacter</taxon>
    </lineage>
</organism>
<proteinExistence type="predicted"/>
<feature type="transmembrane region" description="Helical" evidence="2">
    <location>
        <begin position="30"/>
        <end position="48"/>
    </location>
</feature>
<evidence type="ECO:0000313" key="3">
    <source>
        <dbReference type="EMBL" id="CCH89642.1"/>
    </source>
</evidence>
<dbReference type="AlphaFoldDB" id="I4F1X9"/>
<evidence type="ECO:0000256" key="2">
    <source>
        <dbReference type="SAM" id="Phobius"/>
    </source>
</evidence>
<feature type="transmembrane region" description="Helical" evidence="2">
    <location>
        <begin position="162"/>
        <end position="183"/>
    </location>
</feature>
<keyword evidence="2" id="KW-0812">Transmembrane</keyword>
<dbReference type="OMA" id="RSTWPRM"/>
<keyword evidence="4" id="KW-1185">Reference proteome</keyword>
<sequence length="212" mass="20077">MTNAVTAGRLAGAPAAPPTPQQARSTWPRMAALGAALLVLGVLALTWSGVGPRLLLAALGVFAVVRGIALLRSARAGEVERTGAVLGAAAVWIGVVLAALALVSATTAGWALVAAVVLLPVLAAAAAARRAALTAAAVVVAGAAVALGLLGRTDALLSTGRVVVGVVVAVLGLANLAGAVGMARIARRPAPAPAAAGCGGCACGAGGCGALG</sequence>
<reference evidence="3 4" key="1">
    <citation type="journal article" date="2012" name="J. Bacteriol.">
        <title>Genome Sequence of Radiation-Resistant Modestobacter marinus Strain BC501, a Representative Actinobacterium That Thrives on Calcareous Stone Surfaces.</title>
        <authorList>
            <person name="Normand P."/>
            <person name="Gury J."/>
            <person name="Pujic P."/>
            <person name="Chouaia B."/>
            <person name="Crotti E."/>
            <person name="Brusetti L."/>
            <person name="Daffonchio D."/>
            <person name="Vacherie B."/>
            <person name="Barbe V."/>
            <person name="Medigue C."/>
            <person name="Calteau A."/>
            <person name="Ghodhbane-Gtari F."/>
            <person name="Essoussi I."/>
            <person name="Nouioui I."/>
            <person name="Abbassi-Ghozzi I."/>
            <person name="Gtari M."/>
        </authorList>
    </citation>
    <scope>NUCLEOTIDE SEQUENCE [LARGE SCALE GENOMIC DNA]</scope>
    <source>
        <strain evidence="4">BC 501</strain>
    </source>
</reference>
<dbReference type="KEGG" id="mmar:MODMU_4245"/>